<dbReference type="PROSITE" id="PS01124">
    <property type="entry name" value="HTH_ARAC_FAMILY_2"/>
    <property type="match status" value="1"/>
</dbReference>
<feature type="domain" description="HTH araC/xylS-type" evidence="4">
    <location>
        <begin position="28"/>
        <end position="126"/>
    </location>
</feature>
<dbReference type="Pfam" id="PF12833">
    <property type="entry name" value="HTH_18"/>
    <property type="match status" value="1"/>
</dbReference>
<dbReference type="EMBL" id="JACOQG010000001">
    <property type="protein sequence ID" value="MBC5778279.1"/>
    <property type="molecule type" value="Genomic_DNA"/>
</dbReference>
<dbReference type="SUPFAM" id="SSF46689">
    <property type="entry name" value="Homeodomain-like"/>
    <property type="match status" value="2"/>
</dbReference>
<evidence type="ECO:0000313" key="6">
    <source>
        <dbReference type="Proteomes" id="UP000649826"/>
    </source>
</evidence>
<dbReference type="RefSeq" id="WP_186993988.1">
    <property type="nucleotide sequence ID" value="NZ_JACOQG010000001.1"/>
</dbReference>
<evidence type="ECO:0000256" key="1">
    <source>
        <dbReference type="ARBA" id="ARBA00023015"/>
    </source>
</evidence>
<dbReference type="PANTHER" id="PTHR43280">
    <property type="entry name" value="ARAC-FAMILY TRANSCRIPTIONAL REGULATOR"/>
    <property type="match status" value="1"/>
</dbReference>
<keyword evidence="6" id="KW-1185">Reference proteome</keyword>
<name>A0ABR7IE40_9FIRM</name>
<organism evidence="5 6">
    <name type="scientific">Blautia difficilis</name>
    <dbReference type="NCBI Taxonomy" id="2763027"/>
    <lineage>
        <taxon>Bacteria</taxon>
        <taxon>Bacillati</taxon>
        <taxon>Bacillota</taxon>
        <taxon>Clostridia</taxon>
        <taxon>Lachnospirales</taxon>
        <taxon>Lachnospiraceae</taxon>
        <taxon>Blautia</taxon>
    </lineage>
</organism>
<keyword evidence="1" id="KW-0805">Transcription regulation</keyword>
<reference evidence="5 6" key="1">
    <citation type="submission" date="2020-08" db="EMBL/GenBank/DDBJ databases">
        <title>Genome public.</title>
        <authorList>
            <person name="Liu C."/>
            <person name="Sun Q."/>
        </authorList>
    </citation>
    <scope>NUCLEOTIDE SEQUENCE [LARGE SCALE GENOMIC DNA]</scope>
    <source>
        <strain evidence="5 6">M29</strain>
    </source>
</reference>
<accession>A0ABR7IE40</accession>
<dbReference type="SMART" id="SM00342">
    <property type="entry name" value="HTH_ARAC"/>
    <property type="match status" value="1"/>
</dbReference>
<evidence type="ECO:0000313" key="5">
    <source>
        <dbReference type="EMBL" id="MBC5778279.1"/>
    </source>
</evidence>
<dbReference type="Proteomes" id="UP000649826">
    <property type="component" value="Unassembled WGS sequence"/>
</dbReference>
<dbReference type="Gene3D" id="1.10.10.60">
    <property type="entry name" value="Homeodomain-like"/>
    <property type="match status" value="2"/>
</dbReference>
<dbReference type="InterPro" id="IPR009057">
    <property type="entry name" value="Homeodomain-like_sf"/>
</dbReference>
<comment type="caution">
    <text evidence="5">The sequence shown here is derived from an EMBL/GenBank/DDBJ whole genome shotgun (WGS) entry which is preliminary data.</text>
</comment>
<sequence>MEYIKAVAEIRQQKKVASDITSKNIWVKQSKDYIFKYLHEKIRIQDIAEYLHLNANYLSELFRQCENVTLTDFILQEKVKLTRNLLAYSPYSYIEIATYLGFSSQSHLGKVFKKYTGMTLRQYREKYGQNFNK</sequence>
<gene>
    <name evidence="5" type="ORF">H8Z82_01075</name>
</gene>
<keyword evidence="2" id="KW-0238">DNA-binding</keyword>
<keyword evidence="3" id="KW-0804">Transcription</keyword>
<evidence type="ECO:0000256" key="3">
    <source>
        <dbReference type="ARBA" id="ARBA00023163"/>
    </source>
</evidence>
<dbReference type="PANTHER" id="PTHR43280:SF34">
    <property type="entry name" value="ARAC-FAMILY TRANSCRIPTIONAL REGULATOR"/>
    <property type="match status" value="1"/>
</dbReference>
<proteinExistence type="predicted"/>
<evidence type="ECO:0000256" key="2">
    <source>
        <dbReference type="ARBA" id="ARBA00023125"/>
    </source>
</evidence>
<protein>
    <submittedName>
        <fullName evidence="5">Helix-turn-helix transcriptional regulator</fullName>
    </submittedName>
</protein>
<evidence type="ECO:0000259" key="4">
    <source>
        <dbReference type="PROSITE" id="PS01124"/>
    </source>
</evidence>
<dbReference type="InterPro" id="IPR018060">
    <property type="entry name" value="HTH_AraC"/>
</dbReference>